<organism evidence="1 2">
    <name type="scientific">Serratia nevei</name>
    <dbReference type="NCBI Taxonomy" id="2703794"/>
    <lineage>
        <taxon>Bacteria</taxon>
        <taxon>Pseudomonadati</taxon>
        <taxon>Pseudomonadota</taxon>
        <taxon>Gammaproteobacteria</taxon>
        <taxon>Enterobacterales</taxon>
        <taxon>Yersiniaceae</taxon>
        <taxon>Serratia</taxon>
    </lineage>
</organism>
<gene>
    <name evidence="1" type="ORF">P9854_24025</name>
</gene>
<dbReference type="Proteomes" id="UP001173597">
    <property type="component" value="Unassembled WGS sequence"/>
</dbReference>
<dbReference type="PANTHER" id="PTHR47962:SF5">
    <property type="entry name" value="ATP-DEPENDENT HELICASE LHR-RELATED"/>
    <property type="match status" value="1"/>
</dbReference>
<accession>A0AAW6X854</accession>
<reference evidence="1" key="1">
    <citation type="submission" date="2023-01" db="EMBL/GenBank/DDBJ databases">
        <title>Genomic dissection of endemic carbapenem resistance: metallo-beta-lactamase gene dissemination through clonal, plasmid and integron transfer pathways.</title>
        <authorList>
            <person name="Macesic N."/>
        </authorList>
    </citation>
    <scope>NUCLEOTIDE SEQUENCE</scope>
    <source>
        <strain evidence="1">CPO573</strain>
    </source>
</reference>
<proteinExistence type="predicted"/>
<evidence type="ECO:0000313" key="1">
    <source>
        <dbReference type="EMBL" id="MDK4768841.1"/>
    </source>
</evidence>
<dbReference type="AlphaFoldDB" id="A0AAW6X854"/>
<keyword evidence="1" id="KW-0378">Hydrolase</keyword>
<feature type="non-terminal residue" evidence="1">
    <location>
        <position position="1"/>
    </location>
</feature>
<keyword evidence="1" id="KW-0547">Nucleotide-binding</keyword>
<sequence length="243" mass="27217">TNHYTFYAVFNTPEEFRIITGNRTLGTVPVDSPLLPDQHIIFGGRRWKVTEIETEKKVIYVEATKGGQPPQFSGGGMSVHDAVRQEMLAIYREGDYRIAIGSKKVDYADTAARNLFAEGCSNFQRFKLQNECFITSGQHCYVIPWMGDKVVNTITALLIRCGFKANSFAGVIEIDNSSVASVQHALKEMLLSGLPSAFDLATDVPEKYLDKYDEYLPESLLAKGYGAKAYETEGTRIWLQKHL</sequence>
<protein>
    <submittedName>
        <fullName evidence="1">DEAD/DEAH box helicase</fullName>
    </submittedName>
</protein>
<dbReference type="GO" id="GO:0016887">
    <property type="term" value="F:ATP hydrolysis activity"/>
    <property type="evidence" value="ECO:0007669"/>
    <property type="project" value="TreeGrafter"/>
</dbReference>
<dbReference type="EMBL" id="JARTLO010000045">
    <property type="protein sequence ID" value="MDK4768841.1"/>
    <property type="molecule type" value="Genomic_DNA"/>
</dbReference>
<comment type="caution">
    <text evidence="1">The sequence shown here is derived from an EMBL/GenBank/DDBJ whole genome shotgun (WGS) entry which is preliminary data.</text>
</comment>
<keyword evidence="1" id="KW-0347">Helicase</keyword>
<dbReference type="GO" id="GO:0004386">
    <property type="term" value="F:helicase activity"/>
    <property type="evidence" value="ECO:0007669"/>
    <property type="project" value="UniProtKB-KW"/>
</dbReference>
<dbReference type="PANTHER" id="PTHR47962">
    <property type="entry name" value="ATP-DEPENDENT HELICASE LHR-RELATED-RELATED"/>
    <property type="match status" value="1"/>
</dbReference>
<keyword evidence="1" id="KW-0067">ATP-binding</keyword>
<evidence type="ECO:0000313" key="2">
    <source>
        <dbReference type="Proteomes" id="UP001173597"/>
    </source>
</evidence>
<dbReference type="InterPro" id="IPR052511">
    <property type="entry name" value="ATP-dep_Helicase"/>
</dbReference>
<name>A0AAW6X854_9GAMM</name>
<dbReference type="GO" id="GO:0003677">
    <property type="term" value="F:DNA binding"/>
    <property type="evidence" value="ECO:0007669"/>
    <property type="project" value="TreeGrafter"/>
</dbReference>